<dbReference type="InterPro" id="IPR029058">
    <property type="entry name" value="AB_hydrolase_fold"/>
</dbReference>
<dbReference type="EC" id="3.1.1.-" evidence="3"/>
<keyword evidence="8" id="KW-1185">Reference proteome</keyword>
<dbReference type="PANTHER" id="PTHR11559">
    <property type="entry name" value="CARBOXYLESTERASE"/>
    <property type="match status" value="1"/>
</dbReference>
<dbReference type="AlphaFoldDB" id="A0A2G5HL35"/>
<dbReference type="Proteomes" id="UP000230605">
    <property type="component" value="Chromosome 4"/>
</dbReference>
<dbReference type="InterPro" id="IPR050309">
    <property type="entry name" value="Type-B_Carboxylest/Lipase"/>
</dbReference>
<keyword evidence="3" id="KW-0732">Signal</keyword>
<dbReference type="OrthoDB" id="408631at2759"/>
<dbReference type="SUPFAM" id="SSF53474">
    <property type="entry name" value="alpha/beta-Hydrolases"/>
    <property type="match status" value="1"/>
</dbReference>
<proteinExistence type="inferred from homology"/>
<evidence type="ECO:0000313" key="8">
    <source>
        <dbReference type="Proteomes" id="UP001302367"/>
    </source>
</evidence>
<gene>
    <name evidence="5" type="ORF">CB0940_04420</name>
    <name evidence="6" type="ORF">RHO25_006291</name>
</gene>
<dbReference type="GO" id="GO:0016787">
    <property type="term" value="F:hydrolase activity"/>
    <property type="evidence" value="ECO:0007669"/>
    <property type="project" value="UniProtKB-KW"/>
</dbReference>
<sequence>MKSGWIPVAAVALFTSVQAYSCAPNATTANATYQGLYKDQVETFLGIRYGQDTGGANRFKPPRPFVPSGVIEAKGPGPACPQLLGLNAVPPYLGNVTETSEDCLRLNVYRPNGTTHHDRLPVMLYIHGGSFKVGFKDDPISQPGGMILQSVAHGHPVISVQINYRLGIFGFAQSDALKQECSENAGLRDHRLALEWVQSNIAAFGGDPDNVLIHGQSSGGLAIGMQMMAYGASKPSVFHKAIGQSQILEGGITANFTRDAMKAVADYTKCNTTELDSDATLQCLRNLTTADLLDAQNATSTLMNLGDIWLPVVDGDFLPAAPSELIATGRFYNVTTMIGWCEDDTTFYTPATITNASATRDFFKDYLPGFTDANLDKLLDLYPQSDFQAEYFSNGTLELNAEIRRAGRILRDILMTCQPVYFGEALAKAGNDVYFYDQNQTIITPLLETNFSLYGYGVPHTSELAYSFGNLSHYDIYDFPFHPSPEDYALVPRESRSWTSFAALGQPSIDNTTLQGWHKANFEDENYGIYIIGGPEEGYGGVNGSHAAREALKKQKLKERCGFLISPEIVRQQEY</sequence>
<dbReference type="EMBL" id="LKMD01000105">
    <property type="protein sequence ID" value="PIA93276.1"/>
    <property type="molecule type" value="Genomic_DNA"/>
</dbReference>
<evidence type="ECO:0000313" key="5">
    <source>
        <dbReference type="EMBL" id="PIA93276.1"/>
    </source>
</evidence>
<dbReference type="InterPro" id="IPR002018">
    <property type="entry name" value="CarbesteraseB"/>
</dbReference>
<evidence type="ECO:0000256" key="1">
    <source>
        <dbReference type="ARBA" id="ARBA00005964"/>
    </source>
</evidence>
<reference evidence="6 8" key="2">
    <citation type="submission" date="2023-09" db="EMBL/GenBank/DDBJ databases">
        <title>Complete-Gapless Cercospora beticola genome.</title>
        <authorList>
            <person name="Wyatt N.A."/>
            <person name="Spanner R.E."/>
            <person name="Bolton M.D."/>
        </authorList>
    </citation>
    <scope>NUCLEOTIDE SEQUENCE [LARGE SCALE GENOMIC DNA]</scope>
    <source>
        <strain evidence="6">Cb09-40</strain>
    </source>
</reference>
<keyword evidence="2 3" id="KW-0378">Hydrolase</keyword>
<evidence type="ECO:0000259" key="4">
    <source>
        <dbReference type="Pfam" id="PF00135"/>
    </source>
</evidence>
<dbReference type="Proteomes" id="UP001302367">
    <property type="component" value="Chromosome 4"/>
</dbReference>
<dbReference type="Pfam" id="PF00135">
    <property type="entry name" value="COesterase"/>
    <property type="match status" value="1"/>
</dbReference>
<name>A0A2G5HL35_CERBT</name>
<dbReference type="EMBL" id="CP134187">
    <property type="protein sequence ID" value="WPB01661.1"/>
    <property type="molecule type" value="Genomic_DNA"/>
</dbReference>
<feature type="chain" id="PRO_5013430183" description="Carboxylic ester hydrolase" evidence="3">
    <location>
        <begin position="20"/>
        <end position="575"/>
    </location>
</feature>
<evidence type="ECO:0000313" key="7">
    <source>
        <dbReference type="Proteomes" id="UP000230605"/>
    </source>
</evidence>
<feature type="domain" description="Carboxylesterase type B" evidence="4">
    <location>
        <begin position="34"/>
        <end position="527"/>
    </location>
</feature>
<protein>
    <recommendedName>
        <fullName evidence="3">Carboxylic ester hydrolase</fullName>
        <ecNumber evidence="3">3.1.1.-</ecNumber>
    </recommendedName>
</protein>
<evidence type="ECO:0000256" key="3">
    <source>
        <dbReference type="RuleBase" id="RU361235"/>
    </source>
</evidence>
<organism evidence="5 7">
    <name type="scientific">Cercospora beticola</name>
    <name type="common">Sugarbeet leaf spot fungus</name>
    <dbReference type="NCBI Taxonomy" id="122368"/>
    <lineage>
        <taxon>Eukaryota</taxon>
        <taxon>Fungi</taxon>
        <taxon>Dikarya</taxon>
        <taxon>Ascomycota</taxon>
        <taxon>Pezizomycotina</taxon>
        <taxon>Dothideomycetes</taxon>
        <taxon>Dothideomycetidae</taxon>
        <taxon>Mycosphaerellales</taxon>
        <taxon>Mycosphaerellaceae</taxon>
        <taxon>Cercospora</taxon>
    </lineage>
</organism>
<feature type="signal peptide" evidence="3">
    <location>
        <begin position="1"/>
        <end position="19"/>
    </location>
</feature>
<dbReference type="PROSITE" id="PS00122">
    <property type="entry name" value="CARBOXYLESTERASE_B_1"/>
    <property type="match status" value="1"/>
</dbReference>
<accession>A0A2G5HL35</accession>
<dbReference type="InterPro" id="IPR019826">
    <property type="entry name" value="Carboxylesterase_B_AS"/>
</dbReference>
<comment type="similarity">
    <text evidence="1 3">Belongs to the type-B carboxylesterase/lipase family.</text>
</comment>
<evidence type="ECO:0000313" key="6">
    <source>
        <dbReference type="EMBL" id="WPB01661.1"/>
    </source>
</evidence>
<dbReference type="Gene3D" id="3.40.50.1820">
    <property type="entry name" value="alpha/beta hydrolase"/>
    <property type="match status" value="1"/>
</dbReference>
<reference evidence="5 7" key="1">
    <citation type="submission" date="2015-10" db="EMBL/GenBank/DDBJ databases">
        <title>The cercosporin biosynthetic gene cluster was horizontally transferred to several fungal lineages and shown to be expanded in Cercospora beticola based on microsynteny with recipient genomes.</title>
        <authorList>
            <person name="De Jonge R."/>
            <person name="Ebert M.K."/>
            <person name="Suttle J.C."/>
            <person name="Jurick Ii W.M."/>
            <person name="Secor G.A."/>
            <person name="Thomma B.P."/>
            <person name="Van De Peer Y."/>
            <person name="Bolton M.D."/>
        </authorList>
    </citation>
    <scope>NUCLEOTIDE SEQUENCE [LARGE SCALE GENOMIC DNA]</scope>
    <source>
        <strain evidence="5 7">09-40</strain>
    </source>
</reference>
<evidence type="ECO:0000256" key="2">
    <source>
        <dbReference type="ARBA" id="ARBA00022801"/>
    </source>
</evidence>